<name>A0A4Q7Z8S1_9GAMM</name>
<dbReference type="InterPro" id="IPR009057">
    <property type="entry name" value="Homeodomain-like_sf"/>
</dbReference>
<proteinExistence type="predicted"/>
<dbReference type="Gene3D" id="1.10.357.10">
    <property type="entry name" value="Tetracycline Repressor, domain 2"/>
    <property type="match status" value="1"/>
</dbReference>
<dbReference type="PANTHER" id="PTHR30055:SF234">
    <property type="entry name" value="HTH-TYPE TRANSCRIPTIONAL REGULATOR BETI"/>
    <property type="match status" value="1"/>
</dbReference>
<keyword evidence="7" id="KW-1185">Reference proteome</keyword>
<dbReference type="InterPro" id="IPR001647">
    <property type="entry name" value="HTH_TetR"/>
</dbReference>
<evidence type="ECO:0000259" key="5">
    <source>
        <dbReference type="PROSITE" id="PS50977"/>
    </source>
</evidence>
<protein>
    <submittedName>
        <fullName evidence="6">TetR family transcriptional regulator</fullName>
    </submittedName>
</protein>
<dbReference type="EMBL" id="SHKX01000011">
    <property type="protein sequence ID" value="RZU46907.1"/>
    <property type="molecule type" value="Genomic_DNA"/>
</dbReference>
<evidence type="ECO:0000313" key="6">
    <source>
        <dbReference type="EMBL" id="RZU46907.1"/>
    </source>
</evidence>
<dbReference type="Proteomes" id="UP000292423">
    <property type="component" value="Unassembled WGS sequence"/>
</dbReference>
<evidence type="ECO:0000256" key="4">
    <source>
        <dbReference type="PROSITE-ProRule" id="PRU00335"/>
    </source>
</evidence>
<feature type="domain" description="HTH tetR-type" evidence="5">
    <location>
        <begin position="57"/>
        <end position="117"/>
    </location>
</feature>
<reference evidence="6 7" key="1">
    <citation type="submission" date="2019-02" db="EMBL/GenBank/DDBJ databases">
        <title>Genomic Encyclopedia of Type Strains, Phase IV (KMG-IV): sequencing the most valuable type-strain genomes for metagenomic binning, comparative biology and taxonomic classification.</title>
        <authorList>
            <person name="Goeker M."/>
        </authorList>
    </citation>
    <scope>NUCLEOTIDE SEQUENCE [LARGE SCALE GENOMIC DNA]</scope>
    <source>
        <strain evidence="6 7">DSM 105135</strain>
    </source>
</reference>
<dbReference type="PRINTS" id="PR00455">
    <property type="entry name" value="HTHTETR"/>
</dbReference>
<feature type="DNA-binding region" description="H-T-H motif" evidence="4">
    <location>
        <begin position="80"/>
        <end position="99"/>
    </location>
</feature>
<dbReference type="PANTHER" id="PTHR30055">
    <property type="entry name" value="HTH-TYPE TRANSCRIPTIONAL REGULATOR RUTR"/>
    <property type="match status" value="1"/>
</dbReference>
<dbReference type="Pfam" id="PF00440">
    <property type="entry name" value="TetR_N"/>
    <property type="match status" value="1"/>
</dbReference>
<sequence>MREKLVHSLRQLALSHPLADITPEHLAQCAGVDVDIVNRTLGSPENYPALLAWEQPNETRERILQAAMQVFVQKGWQKTSLDEIAAAAGLTKGAIYWHFRNKHDLFFALVDARLHRDTSPVPDEIRQAITRSGDGDPQEAVAELFGAAWKRCASDRDWPRLYMEVVSQAQDPEIAARLQSMYSHLWDMSAGFVRVMQSGGLTRSDIPAETLAVLWCAIFDGVMFAAMANPGLDVGQMARQLIPVIWRGIAPSGPQE</sequence>
<keyword evidence="3" id="KW-0804">Transcription</keyword>
<organism evidence="6 7">
    <name type="scientific">Fluviicoccus keumensis</name>
    <dbReference type="NCBI Taxonomy" id="1435465"/>
    <lineage>
        <taxon>Bacteria</taxon>
        <taxon>Pseudomonadati</taxon>
        <taxon>Pseudomonadota</taxon>
        <taxon>Gammaproteobacteria</taxon>
        <taxon>Moraxellales</taxon>
        <taxon>Moraxellaceae</taxon>
        <taxon>Fluviicoccus</taxon>
    </lineage>
</organism>
<dbReference type="GO" id="GO:0000976">
    <property type="term" value="F:transcription cis-regulatory region binding"/>
    <property type="evidence" value="ECO:0007669"/>
    <property type="project" value="TreeGrafter"/>
</dbReference>
<evidence type="ECO:0000256" key="2">
    <source>
        <dbReference type="ARBA" id="ARBA00023125"/>
    </source>
</evidence>
<keyword evidence="2 4" id="KW-0238">DNA-binding</keyword>
<dbReference type="InterPro" id="IPR036271">
    <property type="entry name" value="Tet_transcr_reg_TetR-rel_C_sf"/>
</dbReference>
<dbReference type="RefSeq" id="WP_278044898.1">
    <property type="nucleotide sequence ID" value="NZ_SHKX01000011.1"/>
</dbReference>
<evidence type="ECO:0000256" key="3">
    <source>
        <dbReference type="ARBA" id="ARBA00023163"/>
    </source>
</evidence>
<keyword evidence="1" id="KW-0805">Transcription regulation</keyword>
<dbReference type="PROSITE" id="PS50977">
    <property type="entry name" value="HTH_TETR_2"/>
    <property type="match status" value="1"/>
</dbReference>
<dbReference type="SUPFAM" id="SSF46689">
    <property type="entry name" value="Homeodomain-like"/>
    <property type="match status" value="1"/>
</dbReference>
<dbReference type="SUPFAM" id="SSF48498">
    <property type="entry name" value="Tetracyclin repressor-like, C-terminal domain"/>
    <property type="match status" value="1"/>
</dbReference>
<evidence type="ECO:0000313" key="7">
    <source>
        <dbReference type="Proteomes" id="UP000292423"/>
    </source>
</evidence>
<comment type="caution">
    <text evidence="6">The sequence shown here is derived from an EMBL/GenBank/DDBJ whole genome shotgun (WGS) entry which is preliminary data.</text>
</comment>
<dbReference type="GO" id="GO:0003700">
    <property type="term" value="F:DNA-binding transcription factor activity"/>
    <property type="evidence" value="ECO:0007669"/>
    <property type="project" value="TreeGrafter"/>
</dbReference>
<evidence type="ECO:0000256" key="1">
    <source>
        <dbReference type="ARBA" id="ARBA00023015"/>
    </source>
</evidence>
<dbReference type="AlphaFoldDB" id="A0A4Q7Z8S1"/>
<accession>A0A4Q7Z8S1</accession>
<gene>
    <name evidence="6" type="ORF">EV700_1292</name>
</gene>
<dbReference type="InterPro" id="IPR050109">
    <property type="entry name" value="HTH-type_TetR-like_transc_reg"/>
</dbReference>